<feature type="signal peptide" evidence="8">
    <location>
        <begin position="1"/>
        <end position="17"/>
    </location>
</feature>
<dbReference type="Pfam" id="PF00135">
    <property type="entry name" value="COesterase"/>
    <property type="match status" value="2"/>
</dbReference>
<dbReference type="PANTHER" id="PTHR43142">
    <property type="entry name" value="CARBOXYLIC ESTER HYDROLASE"/>
    <property type="match status" value="1"/>
</dbReference>
<evidence type="ECO:0000256" key="4">
    <source>
        <dbReference type="ARBA" id="ARBA00022801"/>
    </source>
</evidence>
<keyword evidence="5" id="KW-1015">Disulfide bond</keyword>
<evidence type="ECO:0000256" key="2">
    <source>
        <dbReference type="ARBA" id="ARBA00010515"/>
    </source>
</evidence>
<dbReference type="RefSeq" id="XP_019541632.2">
    <property type="nucleotide sequence ID" value="XM_019686087.3"/>
</dbReference>
<dbReference type="Proteomes" id="UP000069940">
    <property type="component" value="Unassembled WGS sequence"/>
</dbReference>
<feature type="domain" description="Carboxylesterase type B" evidence="9">
    <location>
        <begin position="20"/>
        <end position="544"/>
    </location>
</feature>
<feature type="domain" description="Carboxylesterase type B" evidence="9">
    <location>
        <begin position="587"/>
        <end position="1097"/>
    </location>
</feature>
<dbReference type="InterPro" id="IPR002018">
    <property type="entry name" value="CarbesteraseB"/>
</dbReference>
<evidence type="ECO:0000256" key="5">
    <source>
        <dbReference type="ARBA" id="ARBA00023157"/>
    </source>
</evidence>
<name>A0ABM1Y7K8_AEDAL</name>
<proteinExistence type="inferred from homology"/>
<dbReference type="InterPro" id="IPR019819">
    <property type="entry name" value="Carboxylesterase_B_CS"/>
</dbReference>
<reference evidence="10" key="2">
    <citation type="submission" date="2025-05" db="UniProtKB">
        <authorList>
            <consortium name="EnsemblMetazoa"/>
        </authorList>
    </citation>
    <scope>IDENTIFICATION</scope>
    <source>
        <strain evidence="10">Foshan</strain>
    </source>
</reference>
<dbReference type="InterPro" id="IPR019826">
    <property type="entry name" value="Carboxylesterase_B_AS"/>
</dbReference>
<evidence type="ECO:0000256" key="6">
    <source>
        <dbReference type="ARBA" id="ARBA00023180"/>
    </source>
</evidence>
<keyword evidence="11" id="KW-1185">Reference proteome</keyword>
<dbReference type="PROSITE" id="PS00122">
    <property type="entry name" value="CARBOXYLESTERASE_B_1"/>
    <property type="match status" value="2"/>
</dbReference>
<dbReference type="EnsemblMetazoa" id="AALFPA23_006526.R8513">
    <property type="protein sequence ID" value="AALFPA23_006526.P8513"/>
    <property type="gene ID" value="AALFPA23_006526"/>
</dbReference>
<organism evidence="10 11">
    <name type="scientific">Aedes albopictus</name>
    <name type="common">Asian tiger mosquito</name>
    <name type="synonym">Stegomyia albopicta</name>
    <dbReference type="NCBI Taxonomy" id="7160"/>
    <lineage>
        <taxon>Eukaryota</taxon>
        <taxon>Metazoa</taxon>
        <taxon>Ecdysozoa</taxon>
        <taxon>Arthropoda</taxon>
        <taxon>Hexapoda</taxon>
        <taxon>Insecta</taxon>
        <taxon>Pterygota</taxon>
        <taxon>Neoptera</taxon>
        <taxon>Endopterygota</taxon>
        <taxon>Diptera</taxon>
        <taxon>Nematocera</taxon>
        <taxon>Culicoidea</taxon>
        <taxon>Culicidae</taxon>
        <taxon>Culicinae</taxon>
        <taxon>Aedini</taxon>
        <taxon>Aedes</taxon>
        <taxon>Stegomyia</taxon>
    </lineage>
</organism>
<evidence type="ECO:0000313" key="10">
    <source>
        <dbReference type="EnsemblMetazoa" id="AALFPA23_006526.P8513"/>
    </source>
</evidence>
<keyword evidence="3" id="KW-0719">Serine esterase</keyword>
<evidence type="ECO:0000256" key="7">
    <source>
        <dbReference type="ARBA" id="ARBA00039155"/>
    </source>
</evidence>
<comment type="similarity">
    <text evidence="1">Belongs to the type-B carboxylesterase/lipase family.</text>
</comment>
<reference evidence="11" key="1">
    <citation type="journal article" date="2015" name="Proc. Natl. Acad. Sci. U.S.A.">
        <title>Genome sequence of the Asian Tiger mosquito, Aedes albopictus, reveals insights into its biology, genetics, and evolution.</title>
        <authorList>
            <person name="Chen X.G."/>
            <person name="Jiang X."/>
            <person name="Gu J."/>
            <person name="Xu M."/>
            <person name="Wu Y."/>
            <person name="Deng Y."/>
            <person name="Zhang C."/>
            <person name="Bonizzoni M."/>
            <person name="Dermauw W."/>
            <person name="Vontas J."/>
            <person name="Armbruster P."/>
            <person name="Huang X."/>
            <person name="Yang Y."/>
            <person name="Zhang H."/>
            <person name="He W."/>
            <person name="Peng H."/>
            <person name="Liu Y."/>
            <person name="Wu K."/>
            <person name="Chen J."/>
            <person name="Lirakis M."/>
            <person name="Topalis P."/>
            <person name="Van Leeuwen T."/>
            <person name="Hall A.B."/>
            <person name="Jiang X."/>
            <person name="Thorpe C."/>
            <person name="Mueller R.L."/>
            <person name="Sun C."/>
            <person name="Waterhouse R.M."/>
            <person name="Yan G."/>
            <person name="Tu Z.J."/>
            <person name="Fang X."/>
            <person name="James A.A."/>
        </authorList>
    </citation>
    <scope>NUCLEOTIDE SEQUENCE [LARGE SCALE GENOMIC DNA]</scope>
    <source>
        <strain evidence="11">Foshan</strain>
    </source>
</reference>
<keyword evidence="8" id="KW-0732">Signal</keyword>
<protein>
    <recommendedName>
        <fullName evidence="7">carboxylesterase</fullName>
        <ecNumber evidence="7">3.1.1.1</ecNumber>
    </recommendedName>
</protein>
<dbReference type="PANTHER" id="PTHR43142:SF1">
    <property type="entry name" value="CARBOXYLIC ESTER HYDROLASE"/>
    <property type="match status" value="1"/>
</dbReference>
<evidence type="ECO:0000313" key="11">
    <source>
        <dbReference type="Proteomes" id="UP000069940"/>
    </source>
</evidence>
<dbReference type="InterPro" id="IPR002168">
    <property type="entry name" value="Lipase_GDXG_HIS_AS"/>
</dbReference>
<evidence type="ECO:0000259" key="9">
    <source>
        <dbReference type="Pfam" id="PF00135"/>
    </source>
</evidence>
<dbReference type="InterPro" id="IPR029058">
    <property type="entry name" value="AB_hydrolase_fold"/>
</dbReference>
<evidence type="ECO:0000256" key="1">
    <source>
        <dbReference type="ARBA" id="ARBA00005964"/>
    </source>
</evidence>
<dbReference type="EC" id="3.1.1.1" evidence="7"/>
<dbReference type="PROSITE" id="PS00941">
    <property type="entry name" value="CARBOXYLESTERASE_B_2"/>
    <property type="match status" value="2"/>
</dbReference>
<keyword evidence="6" id="KW-0325">Glycoprotein</keyword>
<evidence type="ECO:0000256" key="8">
    <source>
        <dbReference type="SAM" id="SignalP"/>
    </source>
</evidence>
<accession>A0ABM1Y7K8</accession>
<sequence length="1128" mass="126641">MLKLVTILLLAVAAARSEDRPIITTQGGQIQGVTSSCGLFCSYFSFMGIPYGEPPVGELRFRNTVKHRGWQGVKDGSEHRPSCPSGALVGDGYDGDEDCLFLNVYTQNIIGSRPVMVWIHGGSFSGGSGDSWIYGPDHLVQENVVIVTINYRLGLLGFFSTGDEHAQGNWGMKDCVEALRWVRDNIAAFGGDPNNVTVFGESAGGAAVHYLVLSPMATGLFHKAMIQSGTALSPWAFQYNPREMSQHVANTFGYPTNDNAELTRLLRYTPKGEFVRLQQGWSDIPIPRGFKPFEFVPTAEPVNSPEPTFLTQRPIDLMNAGNFNKMPMVFGYTDAESLFMIHEHTIDSTVWNEFTRNPQFFVPHYWRITPGTAASNGVSQGFRDFYWQDRPLGPDIMLEWTRFHTDQQFIYPIDKTIRLTAQHNTAATYYYQFSFDGDLNLVKRLLLLSDWPGAVHADELPYMWSMTNLPITPILPGNPALAVRSRVVRLWTNFALHSNPTPNSDSNLQNVIWAPIQNQNMAFLDINANLVATHYPNQARLNTWYDLESRYANGPFEYPMTFNRMFKIVPILALAVATASVQADPARPIVTTRGGQIQGVTSSCGLFCSYFSFMGIPYAEPPVGDLRFRNTVPHRGWTGVKDGSEHRAQCPSSSFFGDGYSGDEDCLFLNVYTQQVVGSRPVMVWIHGGSFSGGSGDSFIYGPDHLVQQNVVIVTINYRLGVLGFFSTGDHHAQGNWGMKDCVEALRWIRDNIAAFGGDPNNVTIFGESAGAAAVHYLVLSRMASGLFHKAIAQSGTALVPWGFQYNPQEMKQYIAEKFGYPANDNAELVRRLRNTPKGDFVNLQQGWTDIAIPRGFRPFDFVPTAEPVNSPEPTFLTERPIDILKAGTFNHVPFIIGYNDAESLFMVHEHRIDSTVWNEFTRNPDFFVPHYWNIPRNSPAATAVSQAFRNLYWQDRPLGPDIMLEWTKFHTDQQFTYACDKAARLTAQSNTAPTYYYKFSQDGDLNLVKRVTLLTAWPGAMHADELPYLWSMTNFAVSPILPNNPAVTVRNRMVRMWTNFAITGSPTPNSDNNLQNVNWAPFTPQNMAFLEINGSLLPGTNPNSDRLDTWYHLEEQYANNPFYYPWQ</sequence>
<dbReference type="GeneID" id="109412449"/>
<comment type="similarity">
    <text evidence="2">Belongs to the 'GDXG' lipolytic enzyme family.</text>
</comment>
<evidence type="ECO:0000256" key="3">
    <source>
        <dbReference type="ARBA" id="ARBA00022487"/>
    </source>
</evidence>
<dbReference type="Gene3D" id="3.40.50.1820">
    <property type="entry name" value="alpha/beta hydrolase"/>
    <property type="match status" value="2"/>
</dbReference>
<dbReference type="PROSITE" id="PS01173">
    <property type="entry name" value="LIPASE_GDXG_HIS"/>
    <property type="match status" value="1"/>
</dbReference>
<feature type="chain" id="PRO_5047276966" description="carboxylesterase" evidence="8">
    <location>
        <begin position="18"/>
        <end position="1128"/>
    </location>
</feature>
<dbReference type="SUPFAM" id="SSF53474">
    <property type="entry name" value="alpha/beta-Hydrolases"/>
    <property type="match status" value="2"/>
</dbReference>
<keyword evidence="4" id="KW-0378">Hydrolase</keyword>